<gene>
    <name evidence="2" type="ORF">NDU88_001608</name>
</gene>
<keyword evidence="1" id="KW-1133">Transmembrane helix</keyword>
<reference evidence="2" key="1">
    <citation type="journal article" date="2022" name="bioRxiv">
        <title>Sequencing and chromosome-scale assembly of the giantPleurodeles waltlgenome.</title>
        <authorList>
            <person name="Brown T."/>
            <person name="Elewa A."/>
            <person name="Iarovenko S."/>
            <person name="Subramanian E."/>
            <person name="Araus A.J."/>
            <person name="Petzold A."/>
            <person name="Susuki M."/>
            <person name="Suzuki K.-i.T."/>
            <person name="Hayashi T."/>
            <person name="Toyoda A."/>
            <person name="Oliveira C."/>
            <person name="Osipova E."/>
            <person name="Leigh N.D."/>
            <person name="Simon A."/>
            <person name="Yun M.H."/>
        </authorList>
    </citation>
    <scope>NUCLEOTIDE SEQUENCE</scope>
    <source>
        <strain evidence="2">20211129_DDA</strain>
        <tissue evidence="2">Liver</tissue>
    </source>
</reference>
<proteinExistence type="predicted"/>
<evidence type="ECO:0000256" key="1">
    <source>
        <dbReference type="SAM" id="Phobius"/>
    </source>
</evidence>
<feature type="transmembrane region" description="Helical" evidence="1">
    <location>
        <begin position="27"/>
        <end position="47"/>
    </location>
</feature>
<comment type="caution">
    <text evidence="2">The sequence shown here is derived from an EMBL/GenBank/DDBJ whole genome shotgun (WGS) entry which is preliminary data.</text>
</comment>
<keyword evidence="3" id="KW-1185">Reference proteome</keyword>
<evidence type="ECO:0000313" key="2">
    <source>
        <dbReference type="EMBL" id="KAJ1184806.1"/>
    </source>
</evidence>
<dbReference type="AlphaFoldDB" id="A0AAV7U8E7"/>
<sequence length="73" mass="8603">MTQPRGETLMTRPRGETLMTRPRGETLMTRLLSAPVILMMMIALWVIRPMGLRERAGSEDWKCYIKKQRRKVQ</sequence>
<name>A0AAV7U8E7_PLEWA</name>
<keyword evidence="1" id="KW-0812">Transmembrane</keyword>
<evidence type="ECO:0000313" key="3">
    <source>
        <dbReference type="Proteomes" id="UP001066276"/>
    </source>
</evidence>
<accession>A0AAV7U8E7</accession>
<protein>
    <submittedName>
        <fullName evidence="2">Uncharacterized protein</fullName>
    </submittedName>
</protein>
<dbReference type="EMBL" id="JANPWB010000005">
    <property type="protein sequence ID" value="KAJ1184806.1"/>
    <property type="molecule type" value="Genomic_DNA"/>
</dbReference>
<keyword evidence="1" id="KW-0472">Membrane</keyword>
<dbReference type="Proteomes" id="UP001066276">
    <property type="component" value="Chromosome 3_1"/>
</dbReference>
<organism evidence="2 3">
    <name type="scientific">Pleurodeles waltl</name>
    <name type="common">Iberian ribbed newt</name>
    <dbReference type="NCBI Taxonomy" id="8319"/>
    <lineage>
        <taxon>Eukaryota</taxon>
        <taxon>Metazoa</taxon>
        <taxon>Chordata</taxon>
        <taxon>Craniata</taxon>
        <taxon>Vertebrata</taxon>
        <taxon>Euteleostomi</taxon>
        <taxon>Amphibia</taxon>
        <taxon>Batrachia</taxon>
        <taxon>Caudata</taxon>
        <taxon>Salamandroidea</taxon>
        <taxon>Salamandridae</taxon>
        <taxon>Pleurodelinae</taxon>
        <taxon>Pleurodeles</taxon>
    </lineage>
</organism>